<gene>
    <name evidence="6" type="ORF">RU93_GL000988</name>
</gene>
<sequence>MPIIELEDVSYIREKNPLLQQINWTINPGEHWAILGLNGAGKTLLLQIITGNLWPSKGKVTVLGEVFGQTSIPELSKRIGWVSTALQVRLRMNETAENIVLSGKFASIGLYQDYTLEELQQAKQVLMSLGAVTVIGKTYQQLSQGERQIVLIARALMAKPALLILDEPCTGLDLFAREELLQRIEQLASEPHAPTILFVTHHTEEIMPFISHVALLKEGHFFKQGPREELLQSALLQAFYQRAIEVTPYTEERHMITPKA</sequence>
<evidence type="ECO:0000313" key="7">
    <source>
        <dbReference type="Proteomes" id="UP000182149"/>
    </source>
</evidence>
<dbReference type="InterPro" id="IPR003593">
    <property type="entry name" value="AAA+_ATPase"/>
</dbReference>
<comment type="caution">
    <text evidence="6">The sequence shown here is derived from an EMBL/GenBank/DDBJ whole genome shotgun (WGS) entry which is preliminary data.</text>
</comment>
<dbReference type="PROSITE" id="PS50893">
    <property type="entry name" value="ABC_TRANSPORTER_2"/>
    <property type="match status" value="1"/>
</dbReference>
<dbReference type="PANTHER" id="PTHR42734:SF17">
    <property type="entry name" value="METAL TRANSPORT SYSTEM ATP-BINDING PROTEIN TM_0124-RELATED"/>
    <property type="match status" value="1"/>
</dbReference>
<dbReference type="EMBL" id="JXKD01000002">
    <property type="protein sequence ID" value="OJG11755.1"/>
    <property type="molecule type" value="Genomic_DNA"/>
</dbReference>
<protein>
    <recommendedName>
        <fullName evidence="5">ABC transporter domain-containing protein</fullName>
    </recommendedName>
</protein>
<keyword evidence="3" id="KW-0547">Nucleotide-binding</keyword>
<keyword evidence="4" id="KW-0067">ATP-binding</keyword>
<name>A0A1L8QW65_9ENTE</name>
<evidence type="ECO:0000313" key="6">
    <source>
        <dbReference type="EMBL" id="OJG11755.1"/>
    </source>
</evidence>
<accession>A0A1L8QW65</accession>
<dbReference type="OrthoDB" id="9789994at2"/>
<dbReference type="InterPro" id="IPR003439">
    <property type="entry name" value="ABC_transporter-like_ATP-bd"/>
</dbReference>
<dbReference type="Proteomes" id="UP000182149">
    <property type="component" value="Unassembled WGS sequence"/>
</dbReference>
<dbReference type="RefSeq" id="WP_071873929.1">
    <property type="nucleotide sequence ID" value="NZ_JBHSHF010000012.1"/>
</dbReference>
<dbReference type="Pfam" id="PF00005">
    <property type="entry name" value="ABC_tran"/>
    <property type="match status" value="1"/>
</dbReference>
<feature type="domain" description="ABC transporter" evidence="5">
    <location>
        <begin position="4"/>
        <end position="243"/>
    </location>
</feature>
<proteinExistence type="inferred from homology"/>
<evidence type="ECO:0000259" key="5">
    <source>
        <dbReference type="PROSITE" id="PS50893"/>
    </source>
</evidence>
<dbReference type="STRING" id="328396.RU93_GL000988"/>
<dbReference type="PANTHER" id="PTHR42734">
    <property type="entry name" value="METAL TRANSPORT SYSTEM ATP-BINDING PROTEIN TM_0124-RELATED"/>
    <property type="match status" value="1"/>
</dbReference>
<dbReference type="SMART" id="SM00382">
    <property type="entry name" value="AAA"/>
    <property type="match status" value="1"/>
</dbReference>
<evidence type="ECO:0000256" key="1">
    <source>
        <dbReference type="ARBA" id="ARBA00005417"/>
    </source>
</evidence>
<dbReference type="GO" id="GO:0005524">
    <property type="term" value="F:ATP binding"/>
    <property type="evidence" value="ECO:0007669"/>
    <property type="project" value="UniProtKB-KW"/>
</dbReference>
<keyword evidence="7" id="KW-1185">Reference proteome</keyword>
<evidence type="ECO:0000256" key="2">
    <source>
        <dbReference type="ARBA" id="ARBA00022448"/>
    </source>
</evidence>
<comment type="similarity">
    <text evidence="1">Belongs to the ABC transporter superfamily.</text>
</comment>
<dbReference type="SUPFAM" id="SSF52540">
    <property type="entry name" value="P-loop containing nucleoside triphosphate hydrolases"/>
    <property type="match status" value="1"/>
</dbReference>
<dbReference type="GO" id="GO:0016887">
    <property type="term" value="F:ATP hydrolysis activity"/>
    <property type="evidence" value="ECO:0007669"/>
    <property type="project" value="InterPro"/>
</dbReference>
<dbReference type="AlphaFoldDB" id="A0A1L8QW65"/>
<dbReference type="InterPro" id="IPR050153">
    <property type="entry name" value="Metal_Ion_Import_ABC"/>
</dbReference>
<reference evidence="6 7" key="1">
    <citation type="submission" date="2014-12" db="EMBL/GenBank/DDBJ databases">
        <title>Draft genome sequences of 29 type strains of Enterococci.</title>
        <authorList>
            <person name="Zhong Z."/>
            <person name="Sun Z."/>
            <person name="Liu W."/>
            <person name="Zhang W."/>
            <person name="Zhang H."/>
        </authorList>
    </citation>
    <scope>NUCLEOTIDE SEQUENCE [LARGE SCALE GENOMIC DNA]</scope>
    <source>
        <strain evidence="6 7">DSM 17690</strain>
    </source>
</reference>
<dbReference type="InterPro" id="IPR027417">
    <property type="entry name" value="P-loop_NTPase"/>
</dbReference>
<evidence type="ECO:0000256" key="3">
    <source>
        <dbReference type="ARBA" id="ARBA00022741"/>
    </source>
</evidence>
<organism evidence="6 7">
    <name type="scientific">Enterococcus aquimarinus</name>
    <dbReference type="NCBI Taxonomy" id="328396"/>
    <lineage>
        <taxon>Bacteria</taxon>
        <taxon>Bacillati</taxon>
        <taxon>Bacillota</taxon>
        <taxon>Bacilli</taxon>
        <taxon>Lactobacillales</taxon>
        <taxon>Enterococcaceae</taxon>
        <taxon>Enterococcus</taxon>
    </lineage>
</organism>
<evidence type="ECO:0000256" key="4">
    <source>
        <dbReference type="ARBA" id="ARBA00022840"/>
    </source>
</evidence>
<dbReference type="Gene3D" id="3.40.50.300">
    <property type="entry name" value="P-loop containing nucleotide triphosphate hydrolases"/>
    <property type="match status" value="1"/>
</dbReference>
<keyword evidence="2" id="KW-0813">Transport</keyword>